<reference evidence="20" key="1">
    <citation type="submission" date="2021-03" db="EMBL/GenBank/DDBJ databases">
        <authorList>
            <person name="Bekaert M."/>
        </authorList>
    </citation>
    <scope>NUCLEOTIDE SEQUENCE</scope>
</reference>
<dbReference type="PANTHER" id="PTHR18966">
    <property type="entry name" value="IONOTROPIC GLUTAMATE RECEPTOR"/>
    <property type="match status" value="1"/>
</dbReference>
<evidence type="ECO:0000313" key="21">
    <source>
        <dbReference type="Proteomes" id="UP000683360"/>
    </source>
</evidence>
<feature type="transmembrane region" description="Helical" evidence="17">
    <location>
        <begin position="827"/>
        <end position="851"/>
    </location>
</feature>
<feature type="binding site" evidence="14">
    <location>
        <position position="740"/>
    </location>
    <ligand>
        <name>L-glutamate</name>
        <dbReference type="ChEBI" id="CHEBI:29985"/>
    </ligand>
</feature>
<feature type="transmembrane region" description="Helical" evidence="17">
    <location>
        <begin position="638"/>
        <end position="662"/>
    </location>
</feature>
<feature type="binding site" evidence="14">
    <location>
        <position position="521"/>
    </location>
    <ligand>
        <name>L-glutamate</name>
        <dbReference type="ChEBI" id="CHEBI:29985"/>
    </ligand>
</feature>
<gene>
    <name evidence="20" type="ORF">MEDL_4403</name>
</gene>
<comment type="caution">
    <text evidence="20">The sequence shown here is derived from an EMBL/GenBank/DDBJ whole genome shotgun (WGS) entry which is preliminary data.</text>
</comment>
<accession>A0A8S3Q2F6</accession>
<keyword evidence="9" id="KW-0325">Glycoprotein</keyword>
<dbReference type="InterPro" id="IPR028082">
    <property type="entry name" value="Peripla_BP_I"/>
</dbReference>
<dbReference type="GO" id="GO:0015276">
    <property type="term" value="F:ligand-gated monoatomic ion channel activity"/>
    <property type="evidence" value="ECO:0007669"/>
    <property type="project" value="InterPro"/>
</dbReference>
<dbReference type="InterPro" id="IPR001828">
    <property type="entry name" value="ANF_lig-bd_rcpt"/>
</dbReference>
<evidence type="ECO:0000259" key="19">
    <source>
        <dbReference type="SMART" id="SM00918"/>
    </source>
</evidence>
<evidence type="ECO:0000313" key="20">
    <source>
        <dbReference type="EMBL" id="CAG2188994.1"/>
    </source>
</evidence>
<keyword evidence="10" id="KW-0628">Postsynaptic cell membrane</keyword>
<keyword evidence="8" id="KW-0675">Receptor</keyword>
<keyword evidence="1" id="KW-0813">Transport</keyword>
<feature type="transmembrane region" description="Helical" evidence="17">
    <location>
        <begin position="566"/>
        <end position="588"/>
    </location>
</feature>
<evidence type="ECO:0000256" key="5">
    <source>
        <dbReference type="ARBA" id="ARBA00023018"/>
    </source>
</evidence>
<dbReference type="InterPro" id="IPR019594">
    <property type="entry name" value="Glu/Gly-bd"/>
</dbReference>
<dbReference type="EMBL" id="CAJPWZ010000283">
    <property type="protein sequence ID" value="CAG2188994.1"/>
    <property type="molecule type" value="Genomic_DNA"/>
</dbReference>
<dbReference type="SMART" id="SM00079">
    <property type="entry name" value="PBPe"/>
    <property type="match status" value="1"/>
</dbReference>
<dbReference type="FunFam" id="3.40.190.10:FF:000061">
    <property type="entry name" value="Glutamate receptor, ionotropic kainate"/>
    <property type="match status" value="1"/>
</dbReference>
<dbReference type="OrthoDB" id="5984008at2759"/>
<evidence type="ECO:0000256" key="6">
    <source>
        <dbReference type="ARBA" id="ARBA00023065"/>
    </source>
</evidence>
<dbReference type="InterPro" id="IPR015683">
    <property type="entry name" value="Ionotropic_Glu_rcpt"/>
</dbReference>
<dbReference type="GO" id="GO:0038023">
    <property type="term" value="F:signaling receptor activity"/>
    <property type="evidence" value="ECO:0007669"/>
    <property type="project" value="InterPro"/>
</dbReference>
<keyword evidence="16" id="KW-1015">Disulfide bond</keyword>
<feature type="disulfide bond" evidence="16">
    <location>
        <begin position="752"/>
        <end position="811"/>
    </location>
</feature>
<name>A0A8S3Q2F6_MYTED</name>
<keyword evidence="5" id="KW-0770">Synapse</keyword>
<sequence length="917" mass="103570">MDIRNFFLSFVWIYYQYFTIVLSSALPDTIIIGGLFEDRNKGVEIAFRHTTEKINLRGDVLGKSLLIYNIAPVSQDDSFESSKKVCKMIKDGVAAIFGPSSQISSGHVQSICNTLSIPHIQTHWDARVDRDYFSISLYPHYEVLGKAYVDLIKYWQWNTFTILYEDNDGLIRLEEVLKFSKGANVKVTVRKLDDDPTNWVYMFKEMIDKQEKRMIIDCDVKKVESVLHKASLVSIVNEYYHFMFTTLDLGLLDLDQYSFGGANITAFRLVDPKNPKVVAVNEDWVFEELNNRESPLQGQRMIPSSFLSLYNTTNAMETDVALMYDGVFLAAHALDEVGKAKQISTDKELSCSKSKSWADGLSVLNYMKTMDFQSLTGRVQFENGERRNFNLDVVELSRTGLQKIGTWGPKPGVNITKSEKERKVEVEKDLSKKVLRITTKEDPPYVMRPEGEAKPGAPKFEGFVIDVLELLKKKLKFNYTIEAADGYGSCKENSRTKLIECDGMMKELVEGKADLAVAGMTITYDREKYIDFTKPFINLGISILFKKPEPAPPKLFSFLDPLSTDVWIYLLAAFMCVSFMLFVIARFTPYEWCNPHPCNPETDVVENQFSILNSLWFSIGALMQQGSEVAPRAISTRLVACCWWFFTLIIISSYTANLAAFLTVERMVSPIEGAEDLAKQSVIKYGTQKTGSTAKFFSDSVFPTFQQMWTVMDSDSNNFVSSNVEGMGKVENGNYAYFAESTYIEYVIARKCELMQIGGLLDSKGYGIGLPVGSPYRDALSDEILNLQEQQKIAELKVKWWKKERVQGGVCAEVKKSTTKALSIKNVGGVFVVLAGGVIGGFFISMCEFVWKARKNAKEDKQTLCSEMSEEFRFALTCYGSTKPTNRKSSLEITDNGIIQTAPMLSNNYGGSKEYYA</sequence>
<evidence type="ECO:0000259" key="18">
    <source>
        <dbReference type="SMART" id="SM00079"/>
    </source>
</evidence>
<evidence type="ECO:0000256" key="2">
    <source>
        <dbReference type="ARBA" id="ARBA00022475"/>
    </source>
</evidence>
<dbReference type="Gene3D" id="3.40.50.2300">
    <property type="match status" value="2"/>
</dbReference>
<feature type="binding site" evidence="14">
    <location>
        <position position="693"/>
    </location>
    <ligand>
        <name>L-glutamate</name>
        <dbReference type="ChEBI" id="CHEBI:29985"/>
    </ligand>
</feature>
<evidence type="ECO:0000256" key="15">
    <source>
        <dbReference type="PIRSR" id="PIRSR601508-2"/>
    </source>
</evidence>
<keyword evidence="21" id="KW-1185">Reference proteome</keyword>
<dbReference type="Gene3D" id="3.40.190.10">
    <property type="entry name" value="Periplasmic binding protein-like II"/>
    <property type="match status" value="2"/>
</dbReference>
<keyword evidence="11" id="KW-1071">Ligand-gated ion channel</keyword>
<evidence type="ECO:0000256" key="16">
    <source>
        <dbReference type="PIRSR" id="PIRSR601508-3"/>
    </source>
</evidence>
<dbReference type="FunFam" id="1.10.287.70:FF:000010">
    <property type="entry name" value="Putative glutamate receptor ionotropic kainate 1"/>
    <property type="match status" value="1"/>
</dbReference>
<dbReference type="SUPFAM" id="SSF81324">
    <property type="entry name" value="Voltage-gated potassium channels"/>
    <property type="match status" value="1"/>
</dbReference>
<feature type="transmembrane region" description="Helical" evidence="17">
    <location>
        <begin position="12"/>
        <end position="36"/>
    </location>
</feature>
<dbReference type="AlphaFoldDB" id="A0A8S3Q2F6"/>
<keyword evidence="7 17" id="KW-0472">Membrane</keyword>
<dbReference type="Pfam" id="PF00060">
    <property type="entry name" value="Lig_chan"/>
    <property type="match status" value="1"/>
</dbReference>
<proteinExistence type="predicted"/>
<evidence type="ECO:0000256" key="13">
    <source>
        <dbReference type="ARBA" id="ARBA00034104"/>
    </source>
</evidence>
<dbReference type="GO" id="GO:0045211">
    <property type="term" value="C:postsynaptic membrane"/>
    <property type="evidence" value="ECO:0007669"/>
    <property type="project" value="UniProtKB-SubCell"/>
</dbReference>
<comment type="subcellular location">
    <subcellularLocation>
        <location evidence="13">Postsynaptic cell membrane</location>
        <topology evidence="13">Multi-pass membrane protein</topology>
    </subcellularLocation>
</comment>
<dbReference type="PRINTS" id="PR00177">
    <property type="entry name" value="NMDARECEPTOR"/>
</dbReference>
<evidence type="ECO:0000256" key="10">
    <source>
        <dbReference type="ARBA" id="ARBA00023257"/>
    </source>
</evidence>
<evidence type="ECO:0000256" key="1">
    <source>
        <dbReference type="ARBA" id="ARBA00022448"/>
    </source>
</evidence>
<keyword evidence="4 17" id="KW-1133">Transmembrane helix</keyword>
<evidence type="ECO:0000256" key="17">
    <source>
        <dbReference type="SAM" id="Phobius"/>
    </source>
</evidence>
<dbReference type="FunFam" id="3.40.190.10:FF:000024">
    <property type="entry name" value="Glutamate receptor, ionotropic, delta 1"/>
    <property type="match status" value="1"/>
</dbReference>
<feature type="site" description="Crucial to convey clamshell closure to channel opening" evidence="15">
    <location>
        <position position="671"/>
    </location>
</feature>
<evidence type="ECO:0000256" key="11">
    <source>
        <dbReference type="ARBA" id="ARBA00023286"/>
    </source>
</evidence>
<evidence type="ECO:0000256" key="3">
    <source>
        <dbReference type="ARBA" id="ARBA00022692"/>
    </source>
</evidence>
<evidence type="ECO:0000256" key="7">
    <source>
        <dbReference type="ARBA" id="ARBA00023136"/>
    </source>
</evidence>
<dbReference type="Gene3D" id="1.10.287.70">
    <property type="match status" value="1"/>
</dbReference>
<evidence type="ECO:0000256" key="14">
    <source>
        <dbReference type="PIRSR" id="PIRSR601508-1"/>
    </source>
</evidence>
<dbReference type="InterPro" id="IPR001320">
    <property type="entry name" value="Iontro_rcpt_C"/>
</dbReference>
<evidence type="ECO:0000256" key="12">
    <source>
        <dbReference type="ARBA" id="ARBA00023303"/>
    </source>
</evidence>
<dbReference type="CDD" id="cd06382">
    <property type="entry name" value="PBP1_iGluR_Kainate"/>
    <property type="match status" value="1"/>
</dbReference>
<evidence type="ECO:0000256" key="9">
    <source>
        <dbReference type="ARBA" id="ARBA00023180"/>
    </source>
</evidence>
<dbReference type="Proteomes" id="UP000683360">
    <property type="component" value="Unassembled WGS sequence"/>
</dbReference>
<dbReference type="SMART" id="SM00918">
    <property type="entry name" value="Lig_chan-Glu_bd"/>
    <property type="match status" value="1"/>
</dbReference>
<keyword evidence="3 17" id="KW-0812">Transmembrane</keyword>
<dbReference type="Pfam" id="PF10613">
    <property type="entry name" value="Lig_chan-Glu_bd"/>
    <property type="match status" value="1"/>
</dbReference>
<keyword evidence="6" id="KW-0406">Ion transport</keyword>
<organism evidence="20 21">
    <name type="scientific">Mytilus edulis</name>
    <name type="common">Blue mussel</name>
    <dbReference type="NCBI Taxonomy" id="6550"/>
    <lineage>
        <taxon>Eukaryota</taxon>
        <taxon>Metazoa</taxon>
        <taxon>Spiralia</taxon>
        <taxon>Lophotrochozoa</taxon>
        <taxon>Mollusca</taxon>
        <taxon>Bivalvia</taxon>
        <taxon>Autobranchia</taxon>
        <taxon>Pteriomorphia</taxon>
        <taxon>Mytilida</taxon>
        <taxon>Mytiloidea</taxon>
        <taxon>Mytilidae</taxon>
        <taxon>Mytilinae</taxon>
        <taxon>Mytilus</taxon>
    </lineage>
</organism>
<feature type="domain" description="Ionotropic glutamate receptor L-glutamate and glycine-binding" evidence="19">
    <location>
        <begin position="444"/>
        <end position="510"/>
    </location>
</feature>
<feature type="binding site" evidence="14">
    <location>
        <position position="526"/>
    </location>
    <ligand>
        <name>L-glutamate</name>
        <dbReference type="ChEBI" id="CHEBI:29985"/>
    </ligand>
</feature>
<dbReference type="Pfam" id="PF01094">
    <property type="entry name" value="ANF_receptor"/>
    <property type="match status" value="1"/>
</dbReference>
<dbReference type="SUPFAM" id="SSF53822">
    <property type="entry name" value="Periplasmic binding protein-like I"/>
    <property type="match status" value="1"/>
</dbReference>
<feature type="domain" description="Ionotropic glutamate receptor C-terminal" evidence="18">
    <location>
        <begin position="434"/>
        <end position="803"/>
    </location>
</feature>
<evidence type="ECO:0000256" key="4">
    <source>
        <dbReference type="ARBA" id="ARBA00022989"/>
    </source>
</evidence>
<keyword evidence="2" id="KW-1003">Cell membrane</keyword>
<keyword evidence="12" id="KW-0407">Ion channel</keyword>
<dbReference type="InterPro" id="IPR001508">
    <property type="entry name" value="Iono_Glu_rcpt_met"/>
</dbReference>
<dbReference type="SUPFAM" id="SSF53850">
    <property type="entry name" value="Periplasmic binding protein-like II"/>
    <property type="match status" value="1"/>
</dbReference>
<protein>
    <submittedName>
        <fullName evidence="20">GRIN</fullName>
    </submittedName>
</protein>
<feature type="binding site" evidence="14">
    <location>
        <position position="692"/>
    </location>
    <ligand>
        <name>L-glutamate</name>
        <dbReference type="ChEBI" id="CHEBI:29985"/>
    </ligand>
</feature>
<evidence type="ECO:0000256" key="8">
    <source>
        <dbReference type="ARBA" id="ARBA00023170"/>
    </source>
</evidence>